<reference evidence="15 16" key="1">
    <citation type="submission" date="2016-10" db="EMBL/GenBank/DDBJ databases">
        <authorList>
            <person name="de Groot N.N."/>
        </authorList>
    </citation>
    <scope>NUCLEOTIDE SEQUENCE [LARGE SCALE GENOMIC DNA]</scope>
    <source>
        <strain evidence="15 16">DSM 19012</strain>
    </source>
</reference>
<dbReference type="SMART" id="SM00490">
    <property type="entry name" value="HELICc"/>
    <property type="match status" value="1"/>
</dbReference>
<dbReference type="GO" id="GO:0043138">
    <property type="term" value="F:3'-5' DNA helicase activity"/>
    <property type="evidence" value="ECO:0007669"/>
    <property type="project" value="UniProtKB-EC"/>
</dbReference>
<dbReference type="GO" id="GO:0006269">
    <property type="term" value="P:DNA replication, synthesis of primer"/>
    <property type="evidence" value="ECO:0007669"/>
    <property type="project" value="UniProtKB-KW"/>
</dbReference>
<evidence type="ECO:0000256" key="2">
    <source>
        <dbReference type="ARBA" id="ARBA00022705"/>
    </source>
</evidence>
<dbReference type="InterPro" id="IPR041236">
    <property type="entry name" value="PriA_C"/>
</dbReference>
<feature type="binding site" evidence="12">
    <location>
        <position position="570"/>
    </location>
    <ligand>
        <name>Zn(2+)</name>
        <dbReference type="ChEBI" id="CHEBI:29105"/>
        <label>1</label>
    </ligand>
</feature>
<evidence type="ECO:0000256" key="4">
    <source>
        <dbReference type="ARBA" id="ARBA00022741"/>
    </source>
</evidence>
<evidence type="ECO:0000256" key="10">
    <source>
        <dbReference type="ARBA" id="ARBA00023235"/>
    </source>
</evidence>
<dbReference type="OrthoDB" id="9759544at2"/>
<dbReference type="GO" id="GO:0006310">
    <property type="term" value="P:DNA recombination"/>
    <property type="evidence" value="ECO:0007669"/>
    <property type="project" value="InterPro"/>
</dbReference>
<keyword evidence="16" id="KW-1185">Reference proteome</keyword>
<dbReference type="InterPro" id="IPR040498">
    <property type="entry name" value="PriA_CRR"/>
</dbReference>
<dbReference type="STRING" id="385682.SAMN05444380_101206"/>
<sequence>MTTDLYADIILPLPLPRLFTYHVPPEEEFRNLTPGMRVVVPFGKKKQYSGIVSSLHHNRPENYDTKPVITVLDGSPVVTSQQLDFWRWIAQYYLCTLGEVYKAALPSGLKLESETRVYYNPDYEQIDDLPPKAVKVLDFLAEKKSCSVADINDFLGQKNCFNLLQKLIDEEAVFVSERLKERYRPKTENFLRLSEAYCNEQALHKAFDALEKAPRQLELLMKLIQLSGGVGKVLERKGIARKLLLQEHPGQASALKELIKKGILEQFSDEVDRLDHSEGDLKSKHQLTDDQLKAFNEIEKAFNEHTVVLFHGVTSSGKTELYIHLIEKYLQKGEQVLYLLPEIALTTQITNRLKQHFGNKLGIYHSKFSNEERVEVYRDLLEEKNYQIILGVRSSIFLPFRNLGLIIIDEEHEHSFKQFDPAPRYHARDAAIMLAHMHNAKVLLGTATPSIESYYNAERGKYGLVKLNTRYEGIQLPRILVADLKEARRKKQMKSHFTPALFEQMEAALSNKQQIILFQNRRGFSPFLECTVCSWVPRCKYCDVSMTYHKKMNQLVCHYCGNTVTTPSTCQACGSPALVTQGFGTEKIEEEVKLLFPEAKVARMDLDTTRSKKSYQTIISQFESGAVDILIGTQMVTKGLDFDNVNVVGILNADNILNMPDFRAFERGFQLMAQVSGRAGRKNKRGTVVLQTSSPEHPIIKFVVENNYDQMYRTQMVERRAYLYPPYFRLIYLVLKHKQREVVDTAAEALANRLRAVLGSRVLGPQEPPVGRIQNQYLSRILIKFEKGLSAAHVKNIIQEAIEATLSNQRWKYVTVHADVDPL</sequence>
<evidence type="ECO:0000313" key="16">
    <source>
        <dbReference type="Proteomes" id="UP000181976"/>
    </source>
</evidence>
<keyword evidence="6 12" id="KW-0347">Helicase</keyword>
<dbReference type="CDD" id="cd18804">
    <property type="entry name" value="SF2_C_priA"/>
    <property type="match status" value="1"/>
</dbReference>
<feature type="binding site" evidence="12">
    <location>
        <position position="560"/>
    </location>
    <ligand>
        <name>Zn(2+)</name>
        <dbReference type="ChEBI" id="CHEBI:29105"/>
        <label>2</label>
    </ligand>
</feature>
<dbReference type="PROSITE" id="PS51194">
    <property type="entry name" value="HELICASE_CTER"/>
    <property type="match status" value="1"/>
</dbReference>
<comment type="catalytic activity">
    <reaction evidence="12">
        <text>Couples ATP hydrolysis with the unwinding of duplex DNA by translocating in the 3'-5' direction.</text>
        <dbReference type="EC" id="5.6.2.4"/>
    </reaction>
</comment>
<dbReference type="HAMAP" id="MF_00983">
    <property type="entry name" value="PriA"/>
    <property type="match status" value="1"/>
</dbReference>
<feature type="binding site" evidence="12">
    <location>
        <position position="530"/>
    </location>
    <ligand>
        <name>Zn(2+)</name>
        <dbReference type="ChEBI" id="CHEBI:29105"/>
        <label>1</label>
    </ligand>
</feature>
<keyword evidence="7 12" id="KW-0862">Zinc</keyword>
<evidence type="ECO:0000256" key="3">
    <source>
        <dbReference type="ARBA" id="ARBA00022723"/>
    </source>
</evidence>
<dbReference type="SMART" id="SM00487">
    <property type="entry name" value="DEXDc"/>
    <property type="match status" value="1"/>
</dbReference>
<evidence type="ECO:0000256" key="1">
    <source>
        <dbReference type="ARBA" id="ARBA00022515"/>
    </source>
</evidence>
<dbReference type="NCBIfam" id="TIGR00595">
    <property type="entry name" value="priA"/>
    <property type="match status" value="1"/>
</dbReference>
<feature type="domain" description="Helicase C-terminal" evidence="14">
    <location>
        <begin position="565"/>
        <end position="731"/>
    </location>
</feature>
<evidence type="ECO:0000259" key="14">
    <source>
        <dbReference type="PROSITE" id="PS51194"/>
    </source>
</evidence>
<comment type="cofactor">
    <cofactor evidence="12">
        <name>Zn(2+)</name>
        <dbReference type="ChEBI" id="CHEBI:29105"/>
    </cofactor>
    <text evidence="12">Binds 2 zinc ions per subunit.</text>
</comment>
<dbReference type="GO" id="GO:0016887">
    <property type="term" value="F:ATP hydrolysis activity"/>
    <property type="evidence" value="ECO:0007669"/>
    <property type="project" value="RHEA"/>
</dbReference>
<feature type="binding site" evidence="12">
    <location>
        <position position="542"/>
    </location>
    <ligand>
        <name>Zn(2+)</name>
        <dbReference type="ChEBI" id="CHEBI:29105"/>
        <label>2</label>
    </ligand>
</feature>
<proteinExistence type="inferred from homology"/>
<dbReference type="eggNOG" id="COG1198">
    <property type="taxonomic scope" value="Bacteria"/>
</dbReference>
<keyword evidence="3 12" id="KW-0479">Metal-binding</keyword>
<keyword evidence="2 12" id="KW-0235">DNA replication</keyword>
<dbReference type="EMBL" id="FONA01000001">
    <property type="protein sequence ID" value="SFD74439.1"/>
    <property type="molecule type" value="Genomic_DNA"/>
</dbReference>
<dbReference type="FunFam" id="3.40.1440.60:FF:000001">
    <property type="entry name" value="Primosomal protein N"/>
    <property type="match status" value="1"/>
</dbReference>
<dbReference type="InterPro" id="IPR014001">
    <property type="entry name" value="Helicase_ATP-bd"/>
</dbReference>
<dbReference type="PROSITE" id="PS51192">
    <property type="entry name" value="HELICASE_ATP_BIND_1"/>
    <property type="match status" value="1"/>
</dbReference>
<dbReference type="GO" id="GO:1990077">
    <property type="term" value="C:primosome complex"/>
    <property type="evidence" value="ECO:0007669"/>
    <property type="project" value="UniProtKB-UniRule"/>
</dbReference>
<protein>
    <recommendedName>
        <fullName evidence="12">Replication restart protein PriA</fullName>
    </recommendedName>
    <alternativeName>
        <fullName evidence="12">ATP-dependent DNA helicase PriA</fullName>
        <ecNumber evidence="12">5.6.2.4</ecNumber>
    </alternativeName>
    <alternativeName>
        <fullName evidence="12">DNA 3'-5' helicase PriA</fullName>
    </alternativeName>
</protein>
<dbReference type="InterPro" id="IPR027417">
    <property type="entry name" value="P-loop_NTPase"/>
</dbReference>
<gene>
    <name evidence="12" type="primary">priA</name>
    <name evidence="15" type="ORF">SAMN05444380_101206</name>
</gene>
<dbReference type="Gene3D" id="3.40.1440.60">
    <property type="entry name" value="PriA, 3(prime) DNA-binding domain"/>
    <property type="match status" value="1"/>
</dbReference>
<dbReference type="GO" id="GO:0005524">
    <property type="term" value="F:ATP binding"/>
    <property type="evidence" value="ECO:0007669"/>
    <property type="project" value="UniProtKB-UniRule"/>
</dbReference>
<dbReference type="InterPro" id="IPR005259">
    <property type="entry name" value="PriA"/>
</dbReference>
<keyword evidence="10 12" id="KW-0413">Isomerase</keyword>
<dbReference type="Gene3D" id="3.40.50.300">
    <property type="entry name" value="P-loop containing nucleotide triphosphate hydrolases"/>
    <property type="match status" value="2"/>
</dbReference>
<dbReference type="Pfam" id="PF18319">
    <property type="entry name" value="Zn_ribbon_PriA"/>
    <property type="match status" value="1"/>
</dbReference>
<keyword evidence="8 12" id="KW-0067">ATP-binding</keyword>
<comment type="function">
    <text evidence="12">Initiates the restart of stalled replication forks, which reloads the replicative helicase on sites other than the origin of replication. Recognizes and binds to abandoned replication forks and remodels them to uncover a helicase loading site. Promotes assembly of the primosome at these replication forks.</text>
</comment>
<dbReference type="PANTHER" id="PTHR30580:SF0">
    <property type="entry name" value="PRIMOSOMAL PROTEIN N"/>
    <property type="match status" value="1"/>
</dbReference>
<dbReference type="InterPro" id="IPR041222">
    <property type="entry name" value="PriA_3primeBD"/>
</dbReference>
<evidence type="ECO:0000256" key="8">
    <source>
        <dbReference type="ARBA" id="ARBA00022840"/>
    </source>
</evidence>
<dbReference type="InterPro" id="IPR011545">
    <property type="entry name" value="DEAD/DEAH_box_helicase_dom"/>
</dbReference>
<evidence type="ECO:0000259" key="13">
    <source>
        <dbReference type="PROSITE" id="PS51192"/>
    </source>
</evidence>
<dbReference type="Pfam" id="PF00270">
    <property type="entry name" value="DEAD"/>
    <property type="match status" value="1"/>
</dbReference>
<dbReference type="CDD" id="cd17929">
    <property type="entry name" value="DEXHc_priA"/>
    <property type="match status" value="1"/>
</dbReference>
<dbReference type="InParanoid" id="A0A1I1UUT7"/>
<accession>A0A1I1UUT7</accession>
<dbReference type="Pfam" id="PF17764">
    <property type="entry name" value="PriA_3primeBD"/>
    <property type="match status" value="1"/>
</dbReference>
<dbReference type="InterPro" id="IPR042115">
    <property type="entry name" value="PriA_3primeBD_sf"/>
</dbReference>
<evidence type="ECO:0000313" key="15">
    <source>
        <dbReference type="EMBL" id="SFD74439.1"/>
    </source>
</evidence>
<comment type="subunit">
    <text evidence="12">Component of the replication restart primosome.</text>
</comment>
<dbReference type="InterPro" id="IPR001650">
    <property type="entry name" value="Helicase_C-like"/>
</dbReference>
<dbReference type="SUPFAM" id="SSF52540">
    <property type="entry name" value="P-loop containing nucleoside triphosphate hydrolases"/>
    <property type="match status" value="2"/>
</dbReference>
<dbReference type="Pfam" id="PF00271">
    <property type="entry name" value="Helicase_C"/>
    <property type="match status" value="1"/>
</dbReference>
<evidence type="ECO:0000256" key="6">
    <source>
        <dbReference type="ARBA" id="ARBA00022806"/>
    </source>
</evidence>
<dbReference type="Pfam" id="PF18074">
    <property type="entry name" value="PriA_C"/>
    <property type="match status" value="1"/>
</dbReference>
<organism evidence="15 16">
    <name type="scientific">Thermophagus xiamenensis</name>
    <dbReference type="NCBI Taxonomy" id="385682"/>
    <lineage>
        <taxon>Bacteria</taxon>
        <taxon>Pseudomonadati</taxon>
        <taxon>Bacteroidota</taxon>
        <taxon>Bacteroidia</taxon>
        <taxon>Marinilabiliales</taxon>
        <taxon>Marinilabiliaceae</taxon>
        <taxon>Thermophagus</taxon>
    </lineage>
</organism>
<feature type="binding site" evidence="12">
    <location>
        <position position="557"/>
    </location>
    <ligand>
        <name>Zn(2+)</name>
        <dbReference type="ChEBI" id="CHEBI:29105"/>
        <label>2</label>
    </ligand>
</feature>
<keyword evidence="1 12" id="KW-0639">Primosome</keyword>
<evidence type="ECO:0000256" key="9">
    <source>
        <dbReference type="ARBA" id="ARBA00023125"/>
    </source>
</evidence>
<comment type="similarity">
    <text evidence="12">Belongs to the helicase family. PriA subfamily.</text>
</comment>
<dbReference type="GO" id="GO:0006270">
    <property type="term" value="P:DNA replication initiation"/>
    <property type="evidence" value="ECO:0007669"/>
    <property type="project" value="TreeGrafter"/>
</dbReference>
<feature type="binding site" evidence="12">
    <location>
        <position position="539"/>
    </location>
    <ligand>
        <name>Zn(2+)</name>
        <dbReference type="ChEBI" id="CHEBI:29105"/>
        <label>2</label>
    </ligand>
</feature>
<dbReference type="FunCoup" id="A0A1I1UUT7">
    <property type="interactions" value="296"/>
</dbReference>
<evidence type="ECO:0000256" key="11">
    <source>
        <dbReference type="ARBA" id="ARBA00048988"/>
    </source>
</evidence>
<dbReference type="Proteomes" id="UP000181976">
    <property type="component" value="Unassembled WGS sequence"/>
</dbReference>
<comment type="catalytic activity">
    <reaction evidence="11 12">
        <text>ATP + H2O = ADP + phosphate + H(+)</text>
        <dbReference type="Rhea" id="RHEA:13065"/>
        <dbReference type="ChEBI" id="CHEBI:15377"/>
        <dbReference type="ChEBI" id="CHEBI:15378"/>
        <dbReference type="ChEBI" id="CHEBI:30616"/>
        <dbReference type="ChEBI" id="CHEBI:43474"/>
        <dbReference type="ChEBI" id="CHEBI:456216"/>
        <dbReference type="EC" id="5.6.2.4"/>
    </reaction>
</comment>
<dbReference type="GO" id="GO:0008270">
    <property type="term" value="F:zinc ion binding"/>
    <property type="evidence" value="ECO:0007669"/>
    <property type="project" value="UniProtKB-UniRule"/>
</dbReference>
<dbReference type="GO" id="GO:0003677">
    <property type="term" value="F:DNA binding"/>
    <property type="evidence" value="ECO:0007669"/>
    <property type="project" value="UniProtKB-UniRule"/>
</dbReference>
<dbReference type="PANTHER" id="PTHR30580">
    <property type="entry name" value="PRIMOSOMAL PROTEIN N"/>
    <property type="match status" value="1"/>
</dbReference>
<dbReference type="GO" id="GO:0006302">
    <property type="term" value="P:double-strand break repair"/>
    <property type="evidence" value="ECO:0007669"/>
    <property type="project" value="InterPro"/>
</dbReference>
<keyword evidence="9 12" id="KW-0238">DNA-binding</keyword>
<evidence type="ECO:0000256" key="12">
    <source>
        <dbReference type="HAMAP-Rule" id="MF_00983"/>
    </source>
</evidence>
<feature type="binding site" evidence="12">
    <location>
        <position position="533"/>
    </location>
    <ligand>
        <name>Zn(2+)</name>
        <dbReference type="ChEBI" id="CHEBI:29105"/>
        <label>1</label>
    </ligand>
</feature>
<name>A0A1I1UUT7_9BACT</name>
<dbReference type="EC" id="5.6.2.4" evidence="12"/>
<keyword evidence="5 12" id="KW-0378">Hydrolase</keyword>
<dbReference type="FunFam" id="3.40.50.300:FF:000489">
    <property type="entry name" value="Primosome assembly protein PriA"/>
    <property type="match status" value="1"/>
</dbReference>
<dbReference type="RefSeq" id="WP_010526888.1">
    <property type="nucleotide sequence ID" value="NZ_AFSL01000023.1"/>
</dbReference>
<evidence type="ECO:0000256" key="5">
    <source>
        <dbReference type="ARBA" id="ARBA00022801"/>
    </source>
</evidence>
<feature type="domain" description="Helicase ATP-binding" evidence="13">
    <location>
        <begin position="299"/>
        <end position="467"/>
    </location>
</feature>
<feature type="binding site" evidence="12">
    <location>
        <position position="573"/>
    </location>
    <ligand>
        <name>Zn(2+)</name>
        <dbReference type="ChEBI" id="CHEBI:29105"/>
        <label>1</label>
    </ligand>
</feature>
<keyword evidence="4 12" id="KW-0547">Nucleotide-binding</keyword>
<evidence type="ECO:0000256" key="7">
    <source>
        <dbReference type="ARBA" id="ARBA00022833"/>
    </source>
</evidence>
<dbReference type="AlphaFoldDB" id="A0A1I1UUT7"/>